<dbReference type="AlphaFoldDB" id="A0A4Q7P0H2"/>
<evidence type="ECO:0000256" key="1">
    <source>
        <dbReference type="SAM" id="Phobius"/>
    </source>
</evidence>
<name>A0A4Q7P0H2_9FIRM</name>
<keyword evidence="1" id="KW-1133">Transmembrane helix</keyword>
<organism evidence="3 4">
    <name type="scientific">Cuneatibacter caecimuris</name>
    <dbReference type="NCBI Taxonomy" id="1796618"/>
    <lineage>
        <taxon>Bacteria</taxon>
        <taxon>Bacillati</taxon>
        <taxon>Bacillota</taxon>
        <taxon>Clostridia</taxon>
        <taxon>Lachnospirales</taxon>
        <taxon>Lachnospiraceae</taxon>
        <taxon>Cuneatibacter</taxon>
    </lineage>
</organism>
<evidence type="ECO:0000313" key="4">
    <source>
        <dbReference type="Proteomes" id="UP000292927"/>
    </source>
</evidence>
<dbReference type="RefSeq" id="WP_130436089.1">
    <property type="nucleotide sequence ID" value="NZ_SGXF01000007.1"/>
</dbReference>
<feature type="domain" description="Sensor histidine kinase NatK-like C-terminal" evidence="2">
    <location>
        <begin position="204"/>
        <end position="303"/>
    </location>
</feature>
<feature type="transmembrane region" description="Helical" evidence="1">
    <location>
        <begin position="6"/>
        <end position="22"/>
    </location>
</feature>
<proteinExistence type="predicted"/>
<accession>A0A4Q7P0H2</accession>
<dbReference type="OrthoDB" id="9773869at2"/>
<evidence type="ECO:0000313" key="3">
    <source>
        <dbReference type="EMBL" id="RZS92768.1"/>
    </source>
</evidence>
<dbReference type="SUPFAM" id="SSF55874">
    <property type="entry name" value="ATPase domain of HSP90 chaperone/DNA topoisomerase II/histidine kinase"/>
    <property type="match status" value="1"/>
</dbReference>
<dbReference type="EMBL" id="SGXF01000007">
    <property type="protein sequence ID" value="RZS92768.1"/>
    <property type="molecule type" value="Genomic_DNA"/>
</dbReference>
<keyword evidence="1" id="KW-0472">Membrane</keyword>
<feature type="transmembrane region" description="Helical" evidence="1">
    <location>
        <begin position="34"/>
        <end position="55"/>
    </location>
</feature>
<dbReference type="PANTHER" id="PTHR40448">
    <property type="entry name" value="TWO-COMPONENT SENSOR HISTIDINE KINASE"/>
    <property type="match status" value="1"/>
</dbReference>
<keyword evidence="4" id="KW-1185">Reference proteome</keyword>
<comment type="caution">
    <text evidence="3">The sequence shown here is derived from an EMBL/GenBank/DDBJ whole genome shotgun (WGS) entry which is preliminary data.</text>
</comment>
<dbReference type="InterPro" id="IPR036890">
    <property type="entry name" value="HATPase_C_sf"/>
</dbReference>
<dbReference type="InterPro" id="IPR032834">
    <property type="entry name" value="NatK-like_C"/>
</dbReference>
<dbReference type="Gene3D" id="3.30.565.10">
    <property type="entry name" value="Histidine kinase-like ATPase, C-terminal domain"/>
    <property type="match status" value="1"/>
</dbReference>
<gene>
    <name evidence="3" type="ORF">EV209_2837</name>
</gene>
<feature type="transmembrane region" description="Helical" evidence="1">
    <location>
        <begin position="61"/>
        <end position="80"/>
    </location>
</feature>
<evidence type="ECO:0000259" key="2">
    <source>
        <dbReference type="Pfam" id="PF14501"/>
    </source>
</evidence>
<dbReference type="CDD" id="cd16935">
    <property type="entry name" value="HATPase_AgrC-ComD-like"/>
    <property type="match status" value="1"/>
</dbReference>
<sequence length="307" mass="35588">MNDILLVILLNGFFLYLSYGYYGLYWEKGKRLHAVYVAGWAVAFFLLNLAYWGVSQGKDEFQVFVTVCIVLLFVAAAALLQFRTRLQEKEEERMEGLKQLQSEYYAKQYQTIARNQEEIRRQRHELKNCYILLYSMAKKQDCEGIISYLSELSGKLQARSDVRTGNLVVDAVLNDKMQKAALPGLKFDIDLNIPTKLDCSDVILCGVLGNALENAIEGCRRVPEKERRISVNMRIDKKSLFIEIRNAFDGFVRLDKKGNIMTRKPHKEEHGLGLQVMKELVEKHNGTLDVHWEDREFCLRVIFYQVI</sequence>
<dbReference type="PANTHER" id="PTHR40448:SF1">
    <property type="entry name" value="TWO-COMPONENT SENSOR HISTIDINE KINASE"/>
    <property type="match status" value="1"/>
</dbReference>
<keyword evidence="1" id="KW-0812">Transmembrane</keyword>
<reference evidence="3 4" key="1">
    <citation type="submission" date="2019-02" db="EMBL/GenBank/DDBJ databases">
        <title>Genomic Encyclopedia of Type Strains, Phase IV (KMG-IV): sequencing the most valuable type-strain genomes for metagenomic binning, comparative biology and taxonomic classification.</title>
        <authorList>
            <person name="Goeker M."/>
        </authorList>
    </citation>
    <scope>NUCLEOTIDE SEQUENCE [LARGE SCALE GENOMIC DNA]</scope>
    <source>
        <strain evidence="3 4">DSM 29486</strain>
    </source>
</reference>
<dbReference type="Pfam" id="PF14501">
    <property type="entry name" value="HATPase_c_5"/>
    <property type="match status" value="1"/>
</dbReference>
<protein>
    <submittedName>
        <fullName evidence="3">GHKL domain-containing protein</fullName>
    </submittedName>
</protein>
<dbReference type="Proteomes" id="UP000292927">
    <property type="component" value="Unassembled WGS sequence"/>
</dbReference>
<dbReference type="GO" id="GO:0042802">
    <property type="term" value="F:identical protein binding"/>
    <property type="evidence" value="ECO:0007669"/>
    <property type="project" value="TreeGrafter"/>
</dbReference>